<dbReference type="Gene3D" id="3.40.30.10">
    <property type="entry name" value="Glutaredoxin"/>
    <property type="match status" value="1"/>
</dbReference>
<dbReference type="SUPFAM" id="SSF52833">
    <property type="entry name" value="Thioredoxin-like"/>
    <property type="match status" value="1"/>
</dbReference>
<dbReference type="CDD" id="cd02966">
    <property type="entry name" value="TlpA_like_family"/>
    <property type="match status" value="1"/>
</dbReference>
<dbReference type="RefSeq" id="WP_138948038.1">
    <property type="nucleotide sequence ID" value="NZ_CP040749.1"/>
</dbReference>
<reference evidence="3 4" key="1">
    <citation type="submission" date="2019-05" db="EMBL/GenBank/DDBJ databases">
        <title>Algicella ahnfeltiae gen. nov., sp. nov., a novel marine bacterium of the family Flavobacteriaceae isolated from a red alga.</title>
        <authorList>
            <person name="Nedashkovskaya O.I."/>
            <person name="Kukhlevskiy A.D."/>
            <person name="Kim S.-G."/>
            <person name="Zhukova N.V."/>
            <person name="Mikhailov V.V."/>
        </authorList>
    </citation>
    <scope>NUCLEOTIDE SEQUENCE [LARGE SCALE GENOMIC DNA]</scope>
    <source>
        <strain evidence="3 4">10Alg115</strain>
    </source>
</reference>
<accession>A0A5B7TNZ3</accession>
<dbReference type="InterPro" id="IPR025380">
    <property type="entry name" value="DUF4369"/>
</dbReference>
<sequence>MIKKFLLLLLLATTFVNAQHTITGKMQPKGDYEWMILYHMQGAKQNYIGNADIKEGAFSFTLSDTLNVGIYRLVYDLQNQLFIDVIYNNEDIAFTFNPENPNQEIQFSSSEENKLYYSYLNKSAGIQYTLDSLQVAYFSTQNKPKLNALYQKKHADLVETQEQSEKQSKGKLAHHFIKASGRYNATQPIEKPNDYLKSTKTHFFDTVDFNNETLLGSTFITDKINDYIFYLNASDDYQVNNQLKKEAITTVITKIGTNYRLAKDIEEVLLYNFTQQQNVPIVRFILENYYNKLPASYQDLDFKKDVEVKIKTAIGNKAPNINWTINNEKNDLYKLSGSDIYLVVFWSSQCGHCLKEIPVLNDYLKGNTKIKVIAVGMEEETSKPIWQKLILNYPSFINVYGAHKWKNEFAREYGVTSTPSYFVLDANKNIMAKPDTIEDVKAFFEGNK</sequence>
<organism evidence="3 4">
    <name type="scientific">Aureibaculum algae</name>
    <dbReference type="NCBI Taxonomy" id="2584122"/>
    <lineage>
        <taxon>Bacteria</taxon>
        <taxon>Pseudomonadati</taxon>
        <taxon>Bacteroidota</taxon>
        <taxon>Flavobacteriia</taxon>
        <taxon>Flavobacteriales</taxon>
        <taxon>Flavobacteriaceae</taxon>
        <taxon>Aureibaculum</taxon>
    </lineage>
</organism>
<gene>
    <name evidence="3" type="ORF">FF125_00995</name>
</gene>
<keyword evidence="1" id="KW-0732">Signal</keyword>
<dbReference type="Pfam" id="PF14289">
    <property type="entry name" value="DUF4369"/>
    <property type="match status" value="1"/>
</dbReference>
<name>A0A5B7TNZ3_9FLAO</name>
<dbReference type="OrthoDB" id="6399635at2"/>
<evidence type="ECO:0000313" key="3">
    <source>
        <dbReference type="EMBL" id="QCX37081.1"/>
    </source>
</evidence>
<evidence type="ECO:0000256" key="1">
    <source>
        <dbReference type="SAM" id="SignalP"/>
    </source>
</evidence>
<dbReference type="Proteomes" id="UP000306229">
    <property type="component" value="Chromosome"/>
</dbReference>
<evidence type="ECO:0000313" key="4">
    <source>
        <dbReference type="Proteomes" id="UP000306229"/>
    </source>
</evidence>
<dbReference type="AlphaFoldDB" id="A0A5B7TNZ3"/>
<dbReference type="PANTHER" id="PTHR42852">
    <property type="entry name" value="THIOL:DISULFIDE INTERCHANGE PROTEIN DSBE"/>
    <property type="match status" value="1"/>
</dbReference>
<proteinExistence type="predicted"/>
<protein>
    <submittedName>
        <fullName evidence="3">AhpC/TSA family protein</fullName>
    </submittedName>
</protein>
<dbReference type="InterPro" id="IPR012336">
    <property type="entry name" value="Thioredoxin-like_fold"/>
</dbReference>
<dbReference type="InterPro" id="IPR013766">
    <property type="entry name" value="Thioredoxin_domain"/>
</dbReference>
<dbReference type="PANTHER" id="PTHR42852:SF13">
    <property type="entry name" value="PROTEIN DIPZ"/>
    <property type="match status" value="1"/>
</dbReference>
<dbReference type="EMBL" id="CP040749">
    <property type="protein sequence ID" value="QCX37081.1"/>
    <property type="molecule type" value="Genomic_DNA"/>
</dbReference>
<dbReference type="InterPro" id="IPR050553">
    <property type="entry name" value="Thioredoxin_ResA/DsbE_sf"/>
</dbReference>
<dbReference type="InterPro" id="IPR036249">
    <property type="entry name" value="Thioredoxin-like_sf"/>
</dbReference>
<dbReference type="PROSITE" id="PS51352">
    <property type="entry name" value="THIOREDOXIN_2"/>
    <property type="match status" value="1"/>
</dbReference>
<feature type="domain" description="Thioredoxin" evidence="2">
    <location>
        <begin position="312"/>
        <end position="448"/>
    </location>
</feature>
<dbReference type="KEGG" id="fbe:FF125_00995"/>
<feature type="chain" id="PRO_5023045057" evidence="1">
    <location>
        <begin position="19"/>
        <end position="448"/>
    </location>
</feature>
<evidence type="ECO:0000259" key="2">
    <source>
        <dbReference type="PROSITE" id="PS51352"/>
    </source>
</evidence>
<dbReference type="Pfam" id="PF13905">
    <property type="entry name" value="Thioredoxin_8"/>
    <property type="match status" value="1"/>
</dbReference>
<keyword evidence="4" id="KW-1185">Reference proteome</keyword>
<feature type="signal peptide" evidence="1">
    <location>
        <begin position="1"/>
        <end position="18"/>
    </location>
</feature>